<dbReference type="OrthoDB" id="6243248at2759"/>
<evidence type="ECO:0000313" key="9">
    <source>
        <dbReference type="EMBL" id="CAH1252007.1"/>
    </source>
</evidence>
<accession>A0A8J9ZCH0</accession>
<evidence type="ECO:0000256" key="1">
    <source>
        <dbReference type="ARBA" id="ARBA00004141"/>
    </source>
</evidence>
<keyword evidence="5" id="KW-1133">Transmembrane helix</keyword>
<evidence type="ECO:0000256" key="2">
    <source>
        <dbReference type="ARBA" id="ARBA00019449"/>
    </source>
</evidence>
<evidence type="ECO:0000256" key="4">
    <source>
        <dbReference type="ARBA" id="ARBA00022692"/>
    </source>
</evidence>
<evidence type="ECO:0000256" key="5">
    <source>
        <dbReference type="ARBA" id="ARBA00022989"/>
    </source>
</evidence>
<evidence type="ECO:0000256" key="3">
    <source>
        <dbReference type="ARBA" id="ARBA00022553"/>
    </source>
</evidence>
<evidence type="ECO:0000313" key="10">
    <source>
        <dbReference type="Proteomes" id="UP000838412"/>
    </source>
</evidence>
<dbReference type="InterPro" id="IPR028266">
    <property type="entry name" value="TP53I11"/>
</dbReference>
<dbReference type="PANTHER" id="PTHR31584:SF1">
    <property type="entry name" value="TUMOR PROTEIN P53-INDUCIBLE PROTEIN 11"/>
    <property type="match status" value="1"/>
</dbReference>
<protein>
    <recommendedName>
        <fullName evidence="2">Tumor protein p53-inducible protein 11</fullName>
    </recommendedName>
    <alternativeName>
        <fullName evidence="7">p53-induced gene 11 protein</fullName>
    </alternativeName>
</protein>
<dbReference type="Proteomes" id="UP000838412">
    <property type="component" value="Chromosome 19"/>
</dbReference>
<dbReference type="PANTHER" id="PTHR31584">
    <property type="entry name" value="TUMOR PROTEIN P53-INDUCIBLE PROTEIN 11"/>
    <property type="match status" value="1"/>
</dbReference>
<proteinExistence type="predicted"/>
<dbReference type="AlphaFoldDB" id="A0A8J9ZCH0"/>
<evidence type="ECO:0000256" key="8">
    <source>
        <dbReference type="SAM" id="MobiDB-lite"/>
    </source>
</evidence>
<feature type="region of interest" description="Disordered" evidence="8">
    <location>
        <begin position="1"/>
        <end position="56"/>
    </location>
</feature>
<reference evidence="9" key="1">
    <citation type="submission" date="2022-01" db="EMBL/GenBank/DDBJ databases">
        <authorList>
            <person name="Braso-Vives M."/>
        </authorList>
    </citation>
    <scope>NUCLEOTIDE SEQUENCE</scope>
</reference>
<dbReference type="Pfam" id="PF14936">
    <property type="entry name" value="p53-inducible11"/>
    <property type="match status" value="1"/>
</dbReference>
<keyword evidence="4" id="KW-0812">Transmembrane</keyword>
<name>A0A8J9ZCH0_BRALA</name>
<keyword evidence="10" id="KW-1185">Reference proteome</keyword>
<keyword evidence="6" id="KW-0472">Membrane</keyword>
<gene>
    <name evidence="9" type="primary">TP53I11</name>
    <name evidence="9" type="ORF">BLAG_LOCUS12207</name>
</gene>
<sequence length="250" mass="26923">MEQSKYMITSFPVGRTRKEANMCAAKTPDKEGPSDQTTPSTTPTPTSSSSSPPLLLRKESCGDLQSRLKTRKMLGVGEDDDGEIHRSKISQILGRSEHLKTRLPTGLRTWQVLSAATITALALVMLVFPDTATQTVLSTSVADVRTGSCSSLHGRLHGTALAAVALLLWSAAAAPEKLLIRWGLLMEASFLLFQAVATEMSVWGESERSGLSWAPVVQAARLLGAMTSMVFYRLTGAPPRKPGAVRDNQD</sequence>
<comment type="subcellular location">
    <subcellularLocation>
        <location evidence="1">Membrane</location>
        <topology evidence="1">Multi-pass membrane protein</topology>
    </subcellularLocation>
</comment>
<organism evidence="9 10">
    <name type="scientific">Branchiostoma lanceolatum</name>
    <name type="common">Common lancelet</name>
    <name type="synonym">Amphioxus lanceolatum</name>
    <dbReference type="NCBI Taxonomy" id="7740"/>
    <lineage>
        <taxon>Eukaryota</taxon>
        <taxon>Metazoa</taxon>
        <taxon>Chordata</taxon>
        <taxon>Cephalochordata</taxon>
        <taxon>Leptocardii</taxon>
        <taxon>Amphioxiformes</taxon>
        <taxon>Branchiostomatidae</taxon>
        <taxon>Branchiostoma</taxon>
    </lineage>
</organism>
<evidence type="ECO:0000256" key="6">
    <source>
        <dbReference type="ARBA" id="ARBA00023136"/>
    </source>
</evidence>
<keyword evidence="3" id="KW-0597">Phosphoprotein</keyword>
<evidence type="ECO:0000256" key="7">
    <source>
        <dbReference type="ARBA" id="ARBA00032100"/>
    </source>
</evidence>
<dbReference type="GO" id="GO:0016020">
    <property type="term" value="C:membrane"/>
    <property type="evidence" value="ECO:0007669"/>
    <property type="project" value="UniProtKB-SubCell"/>
</dbReference>
<dbReference type="EMBL" id="OV696704">
    <property type="protein sequence ID" value="CAH1252007.1"/>
    <property type="molecule type" value="Genomic_DNA"/>
</dbReference>
<feature type="compositionally biased region" description="Low complexity" evidence="8">
    <location>
        <begin position="37"/>
        <end position="53"/>
    </location>
</feature>